<evidence type="ECO:0000256" key="10">
    <source>
        <dbReference type="ARBA" id="ARBA00023065"/>
    </source>
</evidence>
<evidence type="ECO:0000313" key="14">
    <source>
        <dbReference type="EMBL" id="GEO99774.1"/>
    </source>
</evidence>
<keyword evidence="8" id="KW-0460">Magnesium</keyword>
<dbReference type="CDD" id="cd12837">
    <property type="entry name" value="EcCorA-like_u1"/>
    <property type="match status" value="1"/>
</dbReference>
<evidence type="ECO:0000256" key="1">
    <source>
        <dbReference type="ARBA" id="ARBA00004429"/>
    </source>
</evidence>
<dbReference type="SUPFAM" id="SSF143865">
    <property type="entry name" value="CorA soluble domain-like"/>
    <property type="match status" value="1"/>
</dbReference>
<keyword evidence="4" id="KW-0813">Transport</keyword>
<sequence length="337" mass="37002">MISLHGPHGPVDHGVLKAGGGLPEHAVWIDLLDPTEEEARQVEAATGIRVPSRAALSEVESSSRLRRLKNGGLSLSSPMITFDRTDLALKPLGFVLTKEHLVTIRFADLRSYETVKTRVAEHDGDCTTSVDIFLLVIEELVDGLADTLEEMSSDLGQLSTRIFDFDPAAKPGSDNGSRGSPKRRDLALRRLLRSIGRQGKSLAKVRASLLGLERIVPFVKDSCPQALGFGEEESPRFDTLSRDIASLDEFETRQSETLQFLLDAALGLINIEQNNAFRVLTVVSVVGIPPTLIASMYGMNFKHMPELEWAYGYPYGLALIALSALLPILIFRIKGWV</sequence>
<dbReference type="EMBL" id="BJZT01000023">
    <property type="protein sequence ID" value="GEO99774.1"/>
    <property type="molecule type" value="Genomic_DNA"/>
</dbReference>
<evidence type="ECO:0000256" key="3">
    <source>
        <dbReference type="ARBA" id="ARBA00019439"/>
    </source>
</evidence>
<accession>A0A512IPY3</accession>
<name>A0A512IPY3_9HYPH</name>
<keyword evidence="11 13" id="KW-0472">Membrane</keyword>
<comment type="catalytic activity">
    <reaction evidence="12">
        <text>Mg(2+)(in) = Mg(2+)(out)</text>
        <dbReference type="Rhea" id="RHEA:29827"/>
        <dbReference type="ChEBI" id="CHEBI:18420"/>
    </reaction>
</comment>
<comment type="subcellular location">
    <subcellularLocation>
        <location evidence="1">Cell inner membrane</location>
        <topology evidence="1">Multi-pass membrane protein</topology>
    </subcellularLocation>
</comment>
<dbReference type="InterPro" id="IPR050829">
    <property type="entry name" value="CorA_MIT"/>
</dbReference>
<evidence type="ECO:0000256" key="9">
    <source>
        <dbReference type="ARBA" id="ARBA00022989"/>
    </source>
</evidence>
<proteinExistence type="inferred from homology"/>
<evidence type="ECO:0000256" key="5">
    <source>
        <dbReference type="ARBA" id="ARBA00022475"/>
    </source>
</evidence>
<dbReference type="PANTHER" id="PTHR47685:SF1">
    <property type="entry name" value="MAGNESIUM TRANSPORT PROTEIN CORA"/>
    <property type="match status" value="1"/>
</dbReference>
<evidence type="ECO:0000256" key="2">
    <source>
        <dbReference type="ARBA" id="ARBA00009765"/>
    </source>
</evidence>
<dbReference type="PANTHER" id="PTHR47685">
    <property type="entry name" value="MAGNESIUM TRANSPORT PROTEIN CORA"/>
    <property type="match status" value="1"/>
</dbReference>
<dbReference type="Pfam" id="PF01544">
    <property type="entry name" value="CorA"/>
    <property type="match status" value="1"/>
</dbReference>
<evidence type="ECO:0000256" key="8">
    <source>
        <dbReference type="ARBA" id="ARBA00022842"/>
    </source>
</evidence>
<dbReference type="AlphaFoldDB" id="A0A512IPY3"/>
<keyword evidence="9 13" id="KW-1133">Transmembrane helix</keyword>
<dbReference type="OrthoDB" id="9803416at2"/>
<dbReference type="Gene3D" id="1.20.58.340">
    <property type="entry name" value="Magnesium transport protein CorA, transmembrane region"/>
    <property type="match status" value="2"/>
</dbReference>
<keyword evidence="15" id="KW-1185">Reference proteome</keyword>
<dbReference type="Proteomes" id="UP000321258">
    <property type="component" value="Unassembled WGS sequence"/>
</dbReference>
<keyword evidence="10" id="KW-0406">Ion transport</keyword>
<reference evidence="14 15" key="1">
    <citation type="submission" date="2019-07" db="EMBL/GenBank/DDBJ databases">
        <title>Whole genome shotgun sequence of Methylobacterium haplocladii NBRC 107714.</title>
        <authorList>
            <person name="Hosoyama A."/>
            <person name="Uohara A."/>
            <person name="Ohji S."/>
            <person name="Ichikawa N."/>
        </authorList>
    </citation>
    <scope>NUCLEOTIDE SEQUENCE [LARGE SCALE GENOMIC DNA]</scope>
    <source>
        <strain evidence="14 15">NBRC 107714</strain>
    </source>
</reference>
<dbReference type="InterPro" id="IPR045863">
    <property type="entry name" value="CorA_TM1_TM2"/>
</dbReference>
<evidence type="ECO:0000256" key="11">
    <source>
        <dbReference type="ARBA" id="ARBA00023136"/>
    </source>
</evidence>
<dbReference type="GO" id="GO:0015099">
    <property type="term" value="F:nickel cation transmembrane transporter activity"/>
    <property type="evidence" value="ECO:0007669"/>
    <property type="project" value="TreeGrafter"/>
</dbReference>
<evidence type="ECO:0000256" key="4">
    <source>
        <dbReference type="ARBA" id="ARBA00022448"/>
    </source>
</evidence>
<dbReference type="GO" id="GO:0015095">
    <property type="term" value="F:magnesium ion transmembrane transporter activity"/>
    <property type="evidence" value="ECO:0007669"/>
    <property type="project" value="TreeGrafter"/>
</dbReference>
<keyword evidence="6" id="KW-0997">Cell inner membrane</keyword>
<dbReference type="SUPFAM" id="SSF144083">
    <property type="entry name" value="Magnesium transport protein CorA, transmembrane region"/>
    <property type="match status" value="1"/>
</dbReference>
<feature type="transmembrane region" description="Helical" evidence="13">
    <location>
        <begin position="279"/>
        <end position="299"/>
    </location>
</feature>
<comment type="similarity">
    <text evidence="2">Belongs to the CorA metal ion transporter (MIT) (TC 1.A.35) family.</text>
</comment>
<keyword evidence="5" id="KW-1003">Cell membrane</keyword>
<evidence type="ECO:0000256" key="13">
    <source>
        <dbReference type="SAM" id="Phobius"/>
    </source>
</evidence>
<comment type="caution">
    <text evidence="14">The sequence shown here is derived from an EMBL/GenBank/DDBJ whole genome shotgun (WGS) entry which is preliminary data.</text>
</comment>
<dbReference type="InterPro" id="IPR045861">
    <property type="entry name" value="CorA_cytoplasmic_dom"/>
</dbReference>
<dbReference type="GO" id="GO:0015087">
    <property type="term" value="F:cobalt ion transmembrane transporter activity"/>
    <property type="evidence" value="ECO:0007669"/>
    <property type="project" value="TreeGrafter"/>
</dbReference>
<organism evidence="14 15">
    <name type="scientific">Methylobacterium haplocladii</name>
    <dbReference type="NCBI Taxonomy" id="1176176"/>
    <lineage>
        <taxon>Bacteria</taxon>
        <taxon>Pseudomonadati</taxon>
        <taxon>Pseudomonadota</taxon>
        <taxon>Alphaproteobacteria</taxon>
        <taxon>Hyphomicrobiales</taxon>
        <taxon>Methylobacteriaceae</taxon>
        <taxon>Methylobacterium</taxon>
    </lineage>
</organism>
<evidence type="ECO:0000313" key="15">
    <source>
        <dbReference type="Proteomes" id="UP000321258"/>
    </source>
</evidence>
<evidence type="ECO:0000256" key="12">
    <source>
        <dbReference type="ARBA" id="ARBA00034269"/>
    </source>
</evidence>
<gene>
    <name evidence="14" type="primary">corA_2</name>
    <name evidence="14" type="ORF">MHA02_21620</name>
</gene>
<feature type="transmembrane region" description="Helical" evidence="13">
    <location>
        <begin position="311"/>
        <end position="331"/>
    </location>
</feature>
<keyword evidence="7 13" id="KW-0812">Transmembrane</keyword>
<evidence type="ECO:0000256" key="7">
    <source>
        <dbReference type="ARBA" id="ARBA00022692"/>
    </source>
</evidence>
<evidence type="ECO:0000256" key="6">
    <source>
        <dbReference type="ARBA" id="ARBA00022519"/>
    </source>
</evidence>
<dbReference type="Gene3D" id="3.30.460.20">
    <property type="entry name" value="CorA soluble domain-like"/>
    <property type="match status" value="1"/>
</dbReference>
<dbReference type="RefSeq" id="WP_147078661.1">
    <property type="nucleotide sequence ID" value="NZ_BJZT01000023.1"/>
</dbReference>
<protein>
    <recommendedName>
        <fullName evidence="3">Magnesium transport protein CorA</fullName>
    </recommendedName>
</protein>
<dbReference type="FunFam" id="1.20.58.340:FF:000001">
    <property type="entry name" value="Magnesium transport protein CorA"/>
    <property type="match status" value="1"/>
</dbReference>
<dbReference type="GO" id="GO:0005886">
    <property type="term" value="C:plasma membrane"/>
    <property type="evidence" value="ECO:0007669"/>
    <property type="project" value="UniProtKB-SubCell"/>
</dbReference>
<dbReference type="InterPro" id="IPR002523">
    <property type="entry name" value="MgTranspt_CorA/ZnTranspt_ZntB"/>
</dbReference>